<reference evidence="2 3" key="1">
    <citation type="journal article" date="2015" name="Antonie Van Leeuwenhoek">
        <title>Streptomyces klenkii sp. nov., isolated from deep marine sediment.</title>
        <authorList>
            <person name="Veyisoglu A."/>
            <person name="Sahin N."/>
        </authorList>
    </citation>
    <scope>NUCLEOTIDE SEQUENCE [LARGE SCALE GENOMIC DNA]</scope>
    <source>
        <strain evidence="2 3">KCTC 29202</strain>
    </source>
</reference>
<protein>
    <submittedName>
        <fullName evidence="2">Uncharacterized protein</fullName>
    </submittedName>
</protein>
<keyword evidence="1" id="KW-0812">Transmembrane</keyword>
<evidence type="ECO:0000313" key="3">
    <source>
        <dbReference type="Proteomes" id="UP000270343"/>
    </source>
</evidence>
<keyword evidence="1" id="KW-1133">Transmembrane helix</keyword>
<evidence type="ECO:0000256" key="1">
    <source>
        <dbReference type="SAM" id="Phobius"/>
    </source>
</evidence>
<dbReference type="RefSeq" id="WP_120753227.1">
    <property type="nucleotide sequence ID" value="NZ_RBAM01000001.1"/>
</dbReference>
<feature type="transmembrane region" description="Helical" evidence="1">
    <location>
        <begin position="30"/>
        <end position="55"/>
    </location>
</feature>
<keyword evidence="3" id="KW-1185">Reference proteome</keyword>
<comment type="caution">
    <text evidence="2">The sequence shown here is derived from an EMBL/GenBank/DDBJ whole genome shotgun (WGS) entry which is preliminary data.</text>
</comment>
<sequence length="64" mass="6737">MVPASKNIAEGAVCAVIGLALRLFTEDVHIPVFTLTKVGVVLMAVGGIQLLYGVYQTFSARSAE</sequence>
<dbReference type="AlphaFoldDB" id="A0A3B0BX74"/>
<name>A0A3B0BX74_9ACTN</name>
<accession>A0A3B0BX74</accession>
<dbReference type="InterPro" id="IPR043762">
    <property type="entry name" value="DUF5708"/>
</dbReference>
<proteinExistence type="predicted"/>
<feature type="transmembrane region" description="Helical" evidence="1">
    <location>
        <begin position="7"/>
        <end position="24"/>
    </location>
</feature>
<dbReference type="OrthoDB" id="3298667at2"/>
<dbReference type="EMBL" id="RBAM01000001">
    <property type="protein sequence ID" value="RKN77612.1"/>
    <property type="molecule type" value="Genomic_DNA"/>
</dbReference>
<organism evidence="2 3">
    <name type="scientific">Streptomyces klenkii</name>
    <dbReference type="NCBI Taxonomy" id="1420899"/>
    <lineage>
        <taxon>Bacteria</taxon>
        <taxon>Bacillati</taxon>
        <taxon>Actinomycetota</taxon>
        <taxon>Actinomycetes</taxon>
        <taxon>Kitasatosporales</taxon>
        <taxon>Streptomycetaceae</taxon>
        <taxon>Streptomyces</taxon>
    </lineage>
</organism>
<keyword evidence="1" id="KW-0472">Membrane</keyword>
<gene>
    <name evidence="2" type="ORF">D7231_02615</name>
</gene>
<dbReference type="Proteomes" id="UP000270343">
    <property type="component" value="Unassembled WGS sequence"/>
</dbReference>
<dbReference type="Pfam" id="PF18969">
    <property type="entry name" value="DUF5708"/>
    <property type="match status" value="1"/>
</dbReference>
<evidence type="ECO:0000313" key="2">
    <source>
        <dbReference type="EMBL" id="RKN77612.1"/>
    </source>
</evidence>